<evidence type="ECO:0000313" key="2">
    <source>
        <dbReference type="EMBL" id="KAK6621211.1"/>
    </source>
</evidence>
<proteinExistence type="predicted"/>
<comment type="caution">
    <text evidence="2">The sequence shown here is derived from an EMBL/GenBank/DDBJ whole genome shotgun (WGS) entry which is preliminary data.</text>
</comment>
<accession>A0AAN8S7W9</accession>
<evidence type="ECO:0000256" key="1">
    <source>
        <dbReference type="SAM" id="MobiDB-lite"/>
    </source>
</evidence>
<feature type="compositionally biased region" description="Basic and acidic residues" evidence="1">
    <location>
        <begin position="55"/>
        <end position="64"/>
    </location>
</feature>
<protein>
    <submittedName>
        <fullName evidence="2">Uncharacterized protein</fullName>
    </submittedName>
</protein>
<dbReference type="Proteomes" id="UP001372834">
    <property type="component" value="Unassembled WGS sequence"/>
</dbReference>
<feature type="region of interest" description="Disordered" evidence="1">
    <location>
        <begin position="55"/>
        <end position="75"/>
    </location>
</feature>
<sequence>MWERLILRYKSAKTTSEFEENEVRRANGKPKQKNSQEKTKGVRLLMLETKDLVEEEEGRRDSSRYRSIQMGRKKV</sequence>
<dbReference type="AlphaFoldDB" id="A0AAN8S7W9"/>
<gene>
    <name evidence="2" type="ORF">RUM43_011517</name>
</gene>
<name>A0AAN8S7W9_POLSC</name>
<organism evidence="2 3">
    <name type="scientific">Polyplax serrata</name>
    <name type="common">Common mouse louse</name>
    <dbReference type="NCBI Taxonomy" id="468196"/>
    <lineage>
        <taxon>Eukaryota</taxon>
        <taxon>Metazoa</taxon>
        <taxon>Ecdysozoa</taxon>
        <taxon>Arthropoda</taxon>
        <taxon>Hexapoda</taxon>
        <taxon>Insecta</taxon>
        <taxon>Pterygota</taxon>
        <taxon>Neoptera</taxon>
        <taxon>Paraneoptera</taxon>
        <taxon>Psocodea</taxon>
        <taxon>Troctomorpha</taxon>
        <taxon>Phthiraptera</taxon>
        <taxon>Anoplura</taxon>
        <taxon>Polyplacidae</taxon>
        <taxon>Polyplax</taxon>
    </lineage>
</organism>
<evidence type="ECO:0000313" key="3">
    <source>
        <dbReference type="Proteomes" id="UP001372834"/>
    </source>
</evidence>
<feature type="region of interest" description="Disordered" evidence="1">
    <location>
        <begin position="16"/>
        <end position="40"/>
    </location>
</feature>
<dbReference type="EMBL" id="JAWJWE010000039">
    <property type="protein sequence ID" value="KAK6621211.1"/>
    <property type="molecule type" value="Genomic_DNA"/>
</dbReference>
<reference evidence="2 3" key="1">
    <citation type="submission" date="2023-10" db="EMBL/GenBank/DDBJ databases">
        <title>Genomes of two closely related lineages of the louse Polyplax serrata with different host specificities.</title>
        <authorList>
            <person name="Martinu J."/>
            <person name="Tarabai H."/>
            <person name="Stefka J."/>
            <person name="Hypsa V."/>
        </authorList>
    </citation>
    <scope>NUCLEOTIDE SEQUENCE [LARGE SCALE GENOMIC DNA]</scope>
    <source>
        <strain evidence="2">HR10_N</strain>
    </source>
</reference>